<gene>
    <name evidence="2" type="ORF">EJ03DRAFT_323861</name>
</gene>
<keyword evidence="2" id="KW-0378">Hydrolase</keyword>
<organism evidence="2 3">
    <name type="scientific">Teratosphaeria nubilosa</name>
    <dbReference type="NCBI Taxonomy" id="161662"/>
    <lineage>
        <taxon>Eukaryota</taxon>
        <taxon>Fungi</taxon>
        <taxon>Dikarya</taxon>
        <taxon>Ascomycota</taxon>
        <taxon>Pezizomycotina</taxon>
        <taxon>Dothideomycetes</taxon>
        <taxon>Dothideomycetidae</taxon>
        <taxon>Mycosphaerellales</taxon>
        <taxon>Teratosphaeriaceae</taxon>
        <taxon>Teratosphaeria</taxon>
    </lineage>
</organism>
<dbReference type="GO" id="GO:0016787">
    <property type="term" value="F:hydrolase activity"/>
    <property type="evidence" value="ECO:0007669"/>
    <property type="project" value="UniProtKB-KW"/>
</dbReference>
<dbReference type="CDD" id="cd06262">
    <property type="entry name" value="metallo-hydrolase-like_MBL-fold"/>
    <property type="match status" value="1"/>
</dbReference>
<keyword evidence="3" id="KW-1185">Reference proteome</keyword>
<dbReference type="EMBL" id="ML995811">
    <property type="protein sequence ID" value="KAF2773357.1"/>
    <property type="molecule type" value="Genomic_DNA"/>
</dbReference>
<dbReference type="PANTHER" id="PTHR42951">
    <property type="entry name" value="METALLO-BETA-LACTAMASE DOMAIN-CONTAINING"/>
    <property type="match status" value="1"/>
</dbReference>
<proteinExistence type="predicted"/>
<dbReference type="InterPro" id="IPR036866">
    <property type="entry name" value="RibonucZ/Hydroxyglut_hydro"/>
</dbReference>
<dbReference type="OrthoDB" id="3341310at2759"/>
<dbReference type="Gene3D" id="3.60.15.10">
    <property type="entry name" value="Ribonuclease Z/Hydroxyacylglutathione hydrolase-like"/>
    <property type="match status" value="1"/>
</dbReference>
<evidence type="ECO:0000259" key="1">
    <source>
        <dbReference type="SMART" id="SM00849"/>
    </source>
</evidence>
<name>A0A6G1LKC8_9PEZI</name>
<accession>A0A6G1LKC8</accession>
<protein>
    <submittedName>
        <fullName evidence="2">Metallo-hydrolase/oxidoreductase</fullName>
    </submittedName>
</protein>
<dbReference type="PANTHER" id="PTHR42951:SF4">
    <property type="entry name" value="ACYL-COENZYME A THIOESTERASE MBLAC2"/>
    <property type="match status" value="1"/>
</dbReference>
<dbReference type="Pfam" id="PF00753">
    <property type="entry name" value="Lactamase_B"/>
    <property type="match status" value="1"/>
</dbReference>
<evidence type="ECO:0000313" key="2">
    <source>
        <dbReference type="EMBL" id="KAF2773357.1"/>
    </source>
</evidence>
<dbReference type="InterPro" id="IPR050855">
    <property type="entry name" value="NDM-1-like"/>
</dbReference>
<evidence type="ECO:0000313" key="3">
    <source>
        <dbReference type="Proteomes" id="UP000799436"/>
    </source>
</evidence>
<feature type="domain" description="Metallo-beta-lactamase" evidence="1">
    <location>
        <begin position="29"/>
        <end position="233"/>
    </location>
</feature>
<dbReference type="Proteomes" id="UP000799436">
    <property type="component" value="Unassembled WGS sequence"/>
</dbReference>
<sequence length="341" mass="38703">MPLPSTSFTTTRVNRSTFVICENDLHGENPLIYVKIHPKAPLIVVSDTGCDGPAERHKHDTFTHLRDYLESYPVPANSAHPLNPGGERRYMIICTHCHYDHTGGITQFLEGGTTEIVASAAGRDFIESDLESHGLYEYVHKPAPYYVVTLWAQAFAQPEFVKDQKKYDLGITILQTIGHTPDSLAWYDHDEMHLYVGDSFYREGEDGMPIVFPAEGDMREWIFAMQKLAVFTRTQNAQEEAAASVKSSEDGWVQVPRRVLVSCGHQTVRVDGAEILAELEAFSYRALLGQVPVVETVERQGELWDLWRESGEERMLMSILAPRRLMKDCRRFFGHEVEDGR</sequence>
<dbReference type="SMART" id="SM00849">
    <property type="entry name" value="Lactamase_B"/>
    <property type="match status" value="1"/>
</dbReference>
<dbReference type="InterPro" id="IPR001279">
    <property type="entry name" value="Metallo-B-lactamas"/>
</dbReference>
<dbReference type="SUPFAM" id="SSF56281">
    <property type="entry name" value="Metallo-hydrolase/oxidoreductase"/>
    <property type="match status" value="1"/>
</dbReference>
<reference evidence="2" key="1">
    <citation type="journal article" date="2020" name="Stud. Mycol.">
        <title>101 Dothideomycetes genomes: a test case for predicting lifestyles and emergence of pathogens.</title>
        <authorList>
            <person name="Haridas S."/>
            <person name="Albert R."/>
            <person name="Binder M."/>
            <person name="Bloem J."/>
            <person name="Labutti K."/>
            <person name="Salamov A."/>
            <person name="Andreopoulos B."/>
            <person name="Baker S."/>
            <person name="Barry K."/>
            <person name="Bills G."/>
            <person name="Bluhm B."/>
            <person name="Cannon C."/>
            <person name="Castanera R."/>
            <person name="Culley D."/>
            <person name="Daum C."/>
            <person name="Ezra D."/>
            <person name="Gonzalez J."/>
            <person name="Henrissat B."/>
            <person name="Kuo A."/>
            <person name="Liang C."/>
            <person name="Lipzen A."/>
            <person name="Lutzoni F."/>
            <person name="Magnuson J."/>
            <person name="Mondo S."/>
            <person name="Nolan M."/>
            <person name="Ohm R."/>
            <person name="Pangilinan J."/>
            <person name="Park H.-J."/>
            <person name="Ramirez L."/>
            <person name="Alfaro M."/>
            <person name="Sun H."/>
            <person name="Tritt A."/>
            <person name="Yoshinaga Y."/>
            <person name="Zwiers L.-H."/>
            <person name="Turgeon B."/>
            <person name="Goodwin S."/>
            <person name="Spatafora J."/>
            <person name="Crous P."/>
            <person name="Grigoriev I."/>
        </authorList>
    </citation>
    <scope>NUCLEOTIDE SEQUENCE</scope>
    <source>
        <strain evidence="2">CBS 116005</strain>
    </source>
</reference>
<dbReference type="AlphaFoldDB" id="A0A6G1LKC8"/>